<keyword evidence="3" id="KW-1185">Reference proteome</keyword>
<organism evidence="2 3">
    <name type="scientific">Metabacillus lacus</name>
    <dbReference type="NCBI Taxonomy" id="1983721"/>
    <lineage>
        <taxon>Bacteria</taxon>
        <taxon>Bacillati</taxon>
        <taxon>Bacillota</taxon>
        <taxon>Bacilli</taxon>
        <taxon>Bacillales</taxon>
        <taxon>Bacillaceae</taxon>
        <taxon>Metabacillus</taxon>
    </lineage>
</organism>
<reference evidence="2 3" key="1">
    <citation type="submission" date="2019-11" db="EMBL/GenBank/DDBJ databases">
        <title>Bacillus lacus genome.</title>
        <authorList>
            <person name="Allen C.J."/>
            <person name="Newman J.D."/>
        </authorList>
    </citation>
    <scope>NUCLEOTIDE SEQUENCE [LARGE SCALE GENOMIC DNA]</scope>
    <source>
        <strain evidence="2 3">KCTC 33946</strain>
    </source>
</reference>
<dbReference type="AlphaFoldDB" id="A0A7X2IX86"/>
<name>A0A7X2IX86_9BACI</name>
<accession>A0A7X2IX86</accession>
<dbReference type="OrthoDB" id="9792148at2"/>
<comment type="caution">
    <text evidence="2">The sequence shown here is derived from an EMBL/GenBank/DDBJ whole genome shotgun (WGS) entry which is preliminary data.</text>
</comment>
<dbReference type="PANTHER" id="PTHR33744:SF15">
    <property type="entry name" value="CARBOHYDRATE DIACID REGULATOR"/>
    <property type="match status" value="1"/>
</dbReference>
<gene>
    <name evidence="2" type="ORF">GJU40_04800</name>
</gene>
<dbReference type="InterPro" id="IPR051448">
    <property type="entry name" value="CdaR-like_regulators"/>
</dbReference>
<evidence type="ECO:0000313" key="2">
    <source>
        <dbReference type="EMBL" id="MRX71493.1"/>
    </source>
</evidence>
<dbReference type="Proteomes" id="UP000448867">
    <property type="component" value="Unassembled WGS sequence"/>
</dbReference>
<dbReference type="EMBL" id="WKKI01000005">
    <property type="protein sequence ID" value="MRX71493.1"/>
    <property type="molecule type" value="Genomic_DNA"/>
</dbReference>
<evidence type="ECO:0000259" key="1">
    <source>
        <dbReference type="Pfam" id="PF13556"/>
    </source>
</evidence>
<dbReference type="SUPFAM" id="SSF46689">
    <property type="entry name" value="Homeodomain-like"/>
    <property type="match status" value="1"/>
</dbReference>
<dbReference type="InterPro" id="IPR009057">
    <property type="entry name" value="Homeodomain-like_sf"/>
</dbReference>
<dbReference type="InterPro" id="IPR025736">
    <property type="entry name" value="PucR_C-HTH_dom"/>
</dbReference>
<protein>
    <recommendedName>
        <fullName evidence="1">PucR C-terminal helix-turn-helix domain-containing protein</fullName>
    </recommendedName>
</protein>
<sequence length="319" mass="37274">MSQTFISSYSRMLKEYTLMIEKLRKNYKDDFTTNIAAPHDAFIYFTSDAGEVFGIRRTRLSSAELNLLTSLFEEQTWSSEPLITMGTREQEWHSYLLEGGELPSFNSDTVRFYYYQTKQPAEDIYLVEEAIKATLLHALIIWKNPCSAIIIEEHPEPVFDHSTLIQLIETITSDFYIEPAIQAGQLHKYDPSLHFKVKSETEIFRKTVPVLQQKRLLTFYEALPVYAFIEPLQLNKKHFFSELVSESLNDQELITSIKVYLESNLNVSMAAKKLYMHRNSLQYRIEKFIEKTGIDLKHYPQSVIAYLFIHYIPGHNPEN</sequence>
<evidence type="ECO:0000313" key="3">
    <source>
        <dbReference type="Proteomes" id="UP000448867"/>
    </source>
</evidence>
<feature type="domain" description="PucR C-terminal helix-turn-helix" evidence="1">
    <location>
        <begin position="253"/>
        <end position="303"/>
    </location>
</feature>
<dbReference type="Gene3D" id="1.10.10.2840">
    <property type="entry name" value="PucR C-terminal helix-turn-helix domain"/>
    <property type="match status" value="1"/>
</dbReference>
<dbReference type="PANTHER" id="PTHR33744">
    <property type="entry name" value="CARBOHYDRATE DIACID REGULATOR"/>
    <property type="match status" value="1"/>
</dbReference>
<proteinExistence type="predicted"/>
<dbReference type="Pfam" id="PF13556">
    <property type="entry name" value="HTH_30"/>
    <property type="match status" value="1"/>
</dbReference>
<dbReference type="InterPro" id="IPR042070">
    <property type="entry name" value="PucR_C-HTH_sf"/>
</dbReference>